<dbReference type="Proteomes" id="UP001169760">
    <property type="component" value="Unassembled WGS sequence"/>
</dbReference>
<name>A0AAW7XEW2_9GAMM</name>
<gene>
    <name evidence="1" type="ORF">Q4521_22475</name>
</gene>
<comment type="caution">
    <text evidence="1">The sequence shown here is derived from an EMBL/GenBank/DDBJ whole genome shotgun (WGS) entry which is preliminary data.</text>
</comment>
<dbReference type="AlphaFoldDB" id="A0AAW7XEW2"/>
<proteinExistence type="predicted"/>
<evidence type="ECO:0000313" key="2">
    <source>
        <dbReference type="Proteomes" id="UP001169760"/>
    </source>
</evidence>
<feature type="non-terminal residue" evidence="1">
    <location>
        <position position="80"/>
    </location>
</feature>
<feature type="non-terminal residue" evidence="1">
    <location>
        <position position="1"/>
    </location>
</feature>
<dbReference type="EMBL" id="JAUOPB010000514">
    <property type="protein sequence ID" value="MDO6425258.1"/>
    <property type="molecule type" value="Genomic_DNA"/>
</dbReference>
<evidence type="ECO:0000313" key="1">
    <source>
        <dbReference type="EMBL" id="MDO6425258.1"/>
    </source>
</evidence>
<reference evidence="1" key="1">
    <citation type="submission" date="2023-07" db="EMBL/GenBank/DDBJ databases">
        <title>Genome content predicts the carbon catabolic preferences of heterotrophic bacteria.</title>
        <authorList>
            <person name="Gralka M."/>
        </authorList>
    </citation>
    <scope>NUCLEOTIDE SEQUENCE</scope>
    <source>
        <strain evidence="1">I3M17_2</strain>
    </source>
</reference>
<organism evidence="1 2">
    <name type="scientific">Saccharophagus degradans</name>
    <dbReference type="NCBI Taxonomy" id="86304"/>
    <lineage>
        <taxon>Bacteria</taxon>
        <taxon>Pseudomonadati</taxon>
        <taxon>Pseudomonadota</taxon>
        <taxon>Gammaproteobacteria</taxon>
        <taxon>Cellvibrionales</taxon>
        <taxon>Cellvibrionaceae</taxon>
        <taxon>Saccharophagus</taxon>
    </lineage>
</organism>
<accession>A0AAW7XEW2</accession>
<protein>
    <submittedName>
        <fullName evidence="1">Uncharacterized protein</fullName>
    </submittedName>
</protein>
<dbReference type="RefSeq" id="WP_303494727.1">
    <property type="nucleotide sequence ID" value="NZ_JAUOPB010000514.1"/>
</dbReference>
<sequence length="80" mass="9397">KVNKLGKKFGWKKAMMTDGKKDKYKGKVIGSHSFDEWQTLGMEYHPEYLQLWQIDNGEWVKIGHRVVFTNNDVKPSLRTV</sequence>